<dbReference type="Gene3D" id="3.20.20.120">
    <property type="entry name" value="Enolase-like C-terminal domain"/>
    <property type="match status" value="1"/>
</dbReference>
<organism evidence="3 4">
    <name type="scientific">Hoeflea olei</name>
    <dbReference type="NCBI Taxonomy" id="1480615"/>
    <lineage>
        <taxon>Bacteria</taxon>
        <taxon>Pseudomonadati</taxon>
        <taxon>Pseudomonadota</taxon>
        <taxon>Alphaproteobacteria</taxon>
        <taxon>Hyphomicrobiales</taxon>
        <taxon>Rhizobiaceae</taxon>
        <taxon>Hoeflea</taxon>
    </lineage>
</organism>
<gene>
    <name evidence="3" type="ORF">AWJ14_19910</name>
</gene>
<protein>
    <submittedName>
        <fullName evidence="3">Mandelate racemase</fullName>
    </submittedName>
</protein>
<dbReference type="AlphaFoldDB" id="A0A1C1YSH5"/>
<dbReference type="PANTHER" id="PTHR48080">
    <property type="entry name" value="D-GALACTONATE DEHYDRATASE-RELATED"/>
    <property type="match status" value="1"/>
</dbReference>
<dbReference type="InterPro" id="IPR013341">
    <property type="entry name" value="Mandelate_racemase_N_dom"/>
</dbReference>
<dbReference type="SUPFAM" id="SSF51604">
    <property type="entry name" value="Enolase C-terminal domain-like"/>
    <property type="match status" value="1"/>
</dbReference>
<dbReference type="InterPro" id="IPR029017">
    <property type="entry name" value="Enolase-like_N"/>
</dbReference>
<dbReference type="CDD" id="cd03316">
    <property type="entry name" value="MR_like"/>
    <property type="match status" value="1"/>
</dbReference>
<dbReference type="Pfam" id="PF13378">
    <property type="entry name" value="MR_MLE_C"/>
    <property type="match status" value="1"/>
</dbReference>
<dbReference type="SFLD" id="SFLDG00179">
    <property type="entry name" value="mandelate_racemase"/>
    <property type="match status" value="1"/>
</dbReference>
<dbReference type="SUPFAM" id="SSF54826">
    <property type="entry name" value="Enolase N-terminal domain-like"/>
    <property type="match status" value="1"/>
</dbReference>
<dbReference type="InterPro" id="IPR034593">
    <property type="entry name" value="DgoD-like"/>
</dbReference>
<keyword evidence="4" id="KW-1185">Reference proteome</keyword>
<dbReference type="STRING" id="1480615.AWJ14_19910"/>
<dbReference type="PANTHER" id="PTHR48080:SF2">
    <property type="entry name" value="D-GALACTONATE DEHYDRATASE"/>
    <property type="match status" value="1"/>
</dbReference>
<dbReference type="Gene3D" id="3.30.390.10">
    <property type="entry name" value="Enolase-like, N-terminal domain"/>
    <property type="match status" value="1"/>
</dbReference>
<dbReference type="SMART" id="SM00922">
    <property type="entry name" value="MR_MLE"/>
    <property type="match status" value="1"/>
</dbReference>
<evidence type="ECO:0000313" key="3">
    <source>
        <dbReference type="EMBL" id="OCW56471.1"/>
    </source>
</evidence>
<dbReference type="InterPro" id="IPR029065">
    <property type="entry name" value="Enolase_C-like"/>
</dbReference>
<dbReference type="SFLD" id="SFLDS00001">
    <property type="entry name" value="Enolase"/>
    <property type="match status" value="1"/>
</dbReference>
<feature type="domain" description="Mandelate racemase/muconate lactonizing enzyme C-terminal" evidence="2">
    <location>
        <begin position="152"/>
        <end position="249"/>
    </location>
</feature>
<sequence>MVTHSTLARIEVSAYRVPISTPVMTSFGAMTNRPAVFVRLTDSDGAFGWGEIFANWPAAGAEHRARLLMEDIADLVLGFRAEAASDLFRHLVEKTHIRALQCGEWGPFAQVIAGLDTALHDLFARREGVSLARHLNPDASGAVPAYASGIHMAAAADVVPRVRAQGYRFKKVKIGFDAETDLAQLAALCADRRDGERIFTDANQAWDLDQAFAFVEAAAELGLGWLEEPIRADLPASHWADLASASRIPLAGGENITGFDAFDAAIGSGVFTFIQPDVAKWGGVTGCYRIGRAILAGGRTYCPHFLGGGIGLMASGHLLAAAGGDGLLEVDINANPLRDAFFPAGMCTDGLFTIADAPGLGFAELPDSLTPYRTLASSRG</sequence>
<reference evidence="3 4" key="1">
    <citation type="submission" date="2015-12" db="EMBL/GenBank/DDBJ databases">
        <authorList>
            <person name="Shamseldin A."/>
            <person name="Moawad H."/>
            <person name="Abd El-Rahim W.M."/>
            <person name="Sadowsky M.J."/>
        </authorList>
    </citation>
    <scope>NUCLEOTIDE SEQUENCE [LARGE SCALE GENOMIC DNA]</scope>
    <source>
        <strain evidence="3 4">JC234</strain>
    </source>
</reference>
<dbReference type="EMBL" id="LQZT01000042">
    <property type="protein sequence ID" value="OCW56471.1"/>
    <property type="molecule type" value="Genomic_DNA"/>
</dbReference>
<evidence type="ECO:0000259" key="2">
    <source>
        <dbReference type="SMART" id="SM00922"/>
    </source>
</evidence>
<proteinExistence type="predicted"/>
<keyword evidence="1" id="KW-0456">Lyase</keyword>
<dbReference type="GO" id="GO:0016829">
    <property type="term" value="F:lyase activity"/>
    <property type="evidence" value="ECO:0007669"/>
    <property type="project" value="UniProtKB-KW"/>
</dbReference>
<dbReference type="InterPro" id="IPR013342">
    <property type="entry name" value="Mandelate_racemase_C"/>
</dbReference>
<name>A0A1C1YSH5_9HYPH</name>
<dbReference type="Proteomes" id="UP000094795">
    <property type="component" value="Unassembled WGS sequence"/>
</dbReference>
<dbReference type="Pfam" id="PF02746">
    <property type="entry name" value="MR_MLE_N"/>
    <property type="match status" value="1"/>
</dbReference>
<dbReference type="InterPro" id="IPR036849">
    <property type="entry name" value="Enolase-like_C_sf"/>
</dbReference>
<accession>A0A1C1YSH5</accession>
<evidence type="ECO:0000256" key="1">
    <source>
        <dbReference type="ARBA" id="ARBA00023239"/>
    </source>
</evidence>
<comment type="caution">
    <text evidence="3">The sequence shown here is derived from an EMBL/GenBank/DDBJ whole genome shotgun (WGS) entry which is preliminary data.</text>
</comment>
<evidence type="ECO:0000313" key="4">
    <source>
        <dbReference type="Proteomes" id="UP000094795"/>
    </source>
</evidence>